<dbReference type="InterPro" id="IPR050706">
    <property type="entry name" value="Cyclic-di-GMP_PDE-like"/>
</dbReference>
<feature type="transmembrane region" description="Helical" evidence="1">
    <location>
        <begin position="226"/>
        <end position="247"/>
    </location>
</feature>
<dbReference type="PROSITE" id="PS50883">
    <property type="entry name" value="EAL"/>
    <property type="match status" value="1"/>
</dbReference>
<evidence type="ECO:0000259" key="2">
    <source>
        <dbReference type="PROSITE" id="PS50883"/>
    </source>
</evidence>
<dbReference type="CDD" id="cd01948">
    <property type="entry name" value="EAL"/>
    <property type="match status" value="1"/>
</dbReference>
<evidence type="ECO:0000313" key="4">
    <source>
        <dbReference type="Proteomes" id="UP000604898"/>
    </source>
</evidence>
<dbReference type="EMBL" id="JAESVD010000007">
    <property type="protein sequence ID" value="MBL4914118.1"/>
    <property type="molecule type" value="Genomic_DNA"/>
</dbReference>
<accession>A0ABS1T011</accession>
<name>A0ABS1T011_9GAMM</name>
<sequence length="505" mass="58019">MLNRVLNTKNLPWLVTAILMLCAVISYILTLHEIYTRLATRVYDFDSFYSQRLESANRSLVVIEQELQDLTVNTCSQEVVDALKSQLLTSDNQLIVWVRFTGGQCICSALGVSQLPQPQYYNVIGSMENGLHIYQEVDSRNLNAKKPIYVGRHTEQYKLFIAIELLPYIEDTLENCSDCGMFSIHLENQYELFRIKSSDLYWGVLEYRSETTGLIYRFSLNLYTKALLWFGYFIAVIAFFSMFFVGWQLLKGGLGQYYWHRLFTAALSKKEFYLAYQPIVDTENLDSLGVEVLLRWSLRDGTTRSTCDFIGALERDPIMPEVTRWVVKTALTELRGLLDANVIRWCSINVSAMEIEQGQMHQFLTELVNQGCPVEYLSFELTERVPISNWQQLEQFILLCQELGCKVKLDDVGTGYGGSLCLQHLEFDYLKIDQQFVGYLGTPESKLSLIESYIAIAKELNIKVIAEGVETQEQAEILKTLGVNLHQGWLYSKAMPIKELKAYLK</sequence>
<proteinExistence type="predicted"/>
<comment type="caution">
    <text evidence="3">The sequence shown here is derived from an EMBL/GenBank/DDBJ whole genome shotgun (WGS) entry which is preliminary data.</text>
</comment>
<gene>
    <name evidence="3" type="ORF">JMA39_13430</name>
</gene>
<keyword evidence="1" id="KW-1133">Transmembrane helix</keyword>
<dbReference type="InterPro" id="IPR001633">
    <property type="entry name" value="EAL_dom"/>
</dbReference>
<dbReference type="Proteomes" id="UP000604898">
    <property type="component" value="Unassembled WGS sequence"/>
</dbReference>
<feature type="transmembrane region" description="Helical" evidence="1">
    <location>
        <begin position="12"/>
        <end position="31"/>
    </location>
</feature>
<keyword evidence="1" id="KW-0812">Transmembrane</keyword>
<evidence type="ECO:0000256" key="1">
    <source>
        <dbReference type="SAM" id="Phobius"/>
    </source>
</evidence>
<keyword evidence="4" id="KW-1185">Reference proteome</keyword>
<dbReference type="SUPFAM" id="SSF141868">
    <property type="entry name" value="EAL domain-like"/>
    <property type="match status" value="1"/>
</dbReference>
<organism evidence="3 4">
    <name type="scientific">Shewanella schlegeliana</name>
    <dbReference type="NCBI Taxonomy" id="190308"/>
    <lineage>
        <taxon>Bacteria</taxon>
        <taxon>Pseudomonadati</taxon>
        <taxon>Pseudomonadota</taxon>
        <taxon>Gammaproteobacteria</taxon>
        <taxon>Alteromonadales</taxon>
        <taxon>Shewanellaceae</taxon>
        <taxon>Shewanella</taxon>
    </lineage>
</organism>
<dbReference type="PANTHER" id="PTHR33121">
    <property type="entry name" value="CYCLIC DI-GMP PHOSPHODIESTERASE PDEF"/>
    <property type="match status" value="1"/>
</dbReference>
<keyword evidence="1" id="KW-0472">Membrane</keyword>
<dbReference type="PANTHER" id="PTHR33121:SF56">
    <property type="entry name" value="SIGNALLING PROTEIN WITH EAL AND C2 DOMAINS"/>
    <property type="match status" value="1"/>
</dbReference>
<reference evidence="3 4" key="1">
    <citation type="submission" date="2021-01" db="EMBL/GenBank/DDBJ databases">
        <title>Genome sequence of Shewanella schlegeliana JCM 11561.</title>
        <authorList>
            <person name="Zhang H."/>
            <person name="Li C."/>
        </authorList>
    </citation>
    <scope>NUCLEOTIDE SEQUENCE [LARGE SCALE GENOMIC DNA]</scope>
    <source>
        <strain evidence="3 4">JCM 11561</strain>
    </source>
</reference>
<dbReference type="RefSeq" id="WP_202722377.1">
    <property type="nucleotide sequence ID" value="NZ_BPEX01000030.1"/>
</dbReference>
<dbReference type="Pfam" id="PF00563">
    <property type="entry name" value="EAL"/>
    <property type="match status" value="1"/>
</dbReference>
<feature type="domain" description="EAL" evidence="2">
    <location>
        <begin position="256"/>
        <end position="505"/>
    </location>
</feature>
<dbReference type="SMART" id="SM00052">
    <property type="entry name" value="EAL"/>
    <property type="match status" value="1"/>
</dbReference>
<dbReference type="InterPro" id="IPR035919">
    <property type="entry name" value="EAL_sf"/>
</dbReference>
<dbReference type="Gene3D" id="3.20.20.450">
    <property type="entry name" value="EAL domain"/>
    <property type="match status" value="1"/>
</dbReference>
<protein>
    <submittedName>
        <fullName evidence="3">EAL domain-containing protein</fullName>
    </submittedName>
</protein>
<evidence type="ECO:0000313" key="3">
    <source>
        <dbReference type="EMBL" id="MBL4914118.1"/>
    </source>
</evidence>